<feature type="chain" id="PRO_5008069069" description="Secretin/TonB short N-terminal domain-containing protein" evidence="16">
    <location>
        <begin position="23"/>
        <end position="808"/>
    </location>
</feature>
<keyword evidence="13 14" id="KW-0998">Cell outer membrane</keyword>
<dbReference type="InterPro" id="IPR000531">
    <property type="entry name" value="Beta-barrel_TonB"/>
</dbReference>
<evidence type="ECO:0000256" key="11">
    <source>
        <dbReference type="ARBA" id="ARBA00023136"/>
    </source>
</evidence>
<dbReference type="GO" id="GO:0009279">
    <property type="term" value="C:cell outer membrane"/>
    <property type="evidence" value="ECO:0007669"/>
    <property type="project" value="UniProtKB-SubCell"/>
</dbReference>
<proteinExistence type="inferred from homology"/>
<dbReference type="NCBIfam" id="TIGR01783">
    <property type="entry name" value="TonB-siderophor"/>
    <property type="match status" value="1"/>
</dbReference>
<keyword evidence="9" id="KW-0406">Ion transport</keyword>
<reference evidence="19" key="1">
    <citation type="submission" date="2016-03" db="EMBL/GenBank/DDBJ databases">
        <authorList>
            <person name="Heylen K."/>
            <person name="De Vos P."/>
            <person name="Vekeman B."/>
        </authorList>
    </citation>
    <scope>NUCLEOTIDE SEQUENCE [LARGE SCALE GENOMIC DNA]</scope>
    <source>
        <strain evidence="19">R-45383</strain>
    </source>
</reference>
<dbReference type="Gene3D" id="2.170.130.10">
    <property type="entry name" value="TonB-dependent receptor, plug domain"/>
    <property type="match status" value="1"/>
</dbReference>
<evidence type="ECO:0000256" key="9">
    <source>
        <dbReference type="ARBA" id="ARBA00023065"/>
    </source>
</evidence>
<dbReference type="InterPro" id="IPR011662">
    <property type="entry name" value="Secretin/TonB_short_N"/>
</dbReference>
<dbReference type="GO" id="GO:0015344">
    <property type="term" value="F:siderophore uptake transmembrane transporter activity"/>
    <property type="evidence" value="ECO:0007669"/>
    <property type="project" value="TreeGrafter"/>
</dbReference>
<evidence type="ECO:0000256" key="15">
    <source>
        <dbReference type="RuleBase" id="RU003357"/>
    </source>
</evidence>
<evidence type="ECO:0000256" key="8">
    <source>
        <dbReference type="ARBA" id="ARBA00023004"/>
    </source>
</evidence>
<dbReference type="Pfam" id="PF07715">
    <property type="entry name" value="Plug"/>
    <property type="match status" value="1"/>
</dbReference>
<dbReference type="Gene3D" id="3.55.50.30">
    <property type="match status" value="1"/>
</dbReference>
<evidence type="ECO:0000256" key="1">
    <source>
        <dbReference type="ARBA" id="ARBA00004571"/>
    </source>
</evidence>
<dbReference type="Pfam" id="PF07660">
    <property type="entry name" value="STN"/>
    <property type="match status" value="1"/>
</dbReference>
<comment type="similarity">
    <text evidence="2 14 15">Belongs to the TonB-dependent receptor family.</text>
</comment>
<dbReference type="PANTHER" id="PTHR32552">
    <property type="entry name" value="FERRICHROME IRON RECEPTOR-RELATED"/>
    <property type="match status" value="1"/>
</dbReference>
<gene>
    <name evidence="18" type="ORF">A1355_10040</name>
</gene>
<keyword evidence="7 16" id="KW-0732">Signal</keyword>
<dbReference type="Pfam" id="PF00593">
    <property type="entry name" value="TonB_dep_Rec_b-barrel"/>
    <property type="match status" value="1"/>
</dbReference>
<dbReference type="InterPro" id="IPR037066">
    <property type="entry name" value="Plug_dom_sf"/>
</dbReference>
<name>A0A177NF25_9GAMM</name>
<dbReference type="InterPro" id="IPR039426">
    <property type="entry name" value="TonB-dep_rcpt-like"/>
</dbReference>
<accession>A0A177NF25</accession>
<keyword evidence="11 14" id="KW-0472">Membrane</keyword>
<keyword evidence="3 14" id="KW-0813">Transport</keyword>
<dbReference type="InterPro" id="IPR012910">
    <property type="entry name" value="Plug_dom"/>
</dbReference>
<evidence type="ECO:0000256" key="4">
    <source>
        <dbReference type="ARBA" id="ARBA00022452"/>
    </source>
</evidence>
<dbReference type="Proteomes" id="UP000077628">
    <property type="component" value="Unassembled WGS sequence"/>
</dbReference>
<comment type="caution">
    <text evidence="18">The sequence shown here is derived from an EMBL/GenBank/DDBJ whole genome shotgun (WGS) entry which is preliminary data.</text>
</comment>
<keyword evidence="6 14" id="KW-0812">Transmembrane</keyword>
<evidence type="ECO:0000256" key="13">
    <source>
        <dbReference type="ARBA" id="ARBA00023237"/>
    </source>
</evidence>
<dbReference type="Gene3D" id="2.40.170.20">
    <property type="entry name" value="TonB-dependent receptor, beta-barrel domain"/>
    <property type="match status" value="1"/>
</dbReference>
<evidence type="ECO:0000256" key="2">
    <source>
        <dbReference type="ARBA" id="ARBA00009810"/>
    </source>
</evidence>
<evidence type="ECO:0000259" key="17">
    <source>
        <dbReference type="SMART" id="SM00965"/>
    </source>
</evidence>
<dbReference type="RefSeq" id="WP_064030411.1">
    <property type="nucleotide sequence ID" value="NZ_LUUK01000187.1"/>
</dbReference>
<keyword evidence="5" id="KW-0410">Iron transport</keyword>
<evidence type="ECO:0000256" key="3">
    <source>
        <dbReference type="ARBA" id="ARBA00022448"/>
    </source>
</evidence>
<evidence type="ECO:0000313" key="18">
    <source>
        <dbReference type="EMBL" id="OAI16224.1"/>
    </source>
</evidence>
<dbReference type="PROSITE" id="PS52016">
    <property type="entry name" value="TONB_DEPENDENT_REC_3"/>
    <property type="match status" value="1"/>
</dbReference>
<dbReference type="SUPFAM" id="SSF56935">
    <property type="entry name" value="Porins"/>
    <property type="match status" value="1"/>
</dbReference>
<dbReference type="STRING" id="702114.A1355_10040"/>
<evidence type="ECO:0000256" key="16">
    <source>
        <dbReference type="SAM" id="SignalP"/>
    </source>
</evidence>
<dbReference type="InterPro" id="IPR010105">
    <property type="entry name" value="TonB_sidphr_rcpt"/>
</dbReference>
<protein>
    <recommendedName>
        <fullName evidence="17">Secretin/TonB short N-terminal domain-containing protein</fullName>
    </recommendedName>
</protein>
<evidence type="ECO:0000313" key="19">
    <source>
        <dbReference type="Proteomes" id="UP000077628"/>
    </source>
</evidence>
<comment type="subcellular location">
    <subcellularLocation>
        <location evidence="1 14">Cell outer membrane</location>
        <topology evidence="1 14">Multi-pass membrane protein</topology>
    </subcellularLocation>
</comment>
<organism evidence="18 19">
    <name type="scientific">Methylomonas koyamae</name>
    <dbReference type="NCBI Taxonomy" id="702114"/>
    <lineage>
        <taxon>Bacteria</taxon>
        <taxon>Pseudomonadati</taxon>
        <taxon>Pseudomonadota</taxon>
        <taxon>Gammaproteobacteria</taxon>
        <taxon>Methylococcales</taxon>
        <taxon>Methylococcaceae</taxon>
        <taxon>Methylomonas</taxon>
    </lineage>
</organism>
<dbReference type="FunFam" id="2.40.170.20:FF:000005">
    <property type="entry name" value="TonB-dependent siderophore receptor"/>
    <property type="match status" value="1"/>
</dbReference>
<dbReference type="OrthoDB" id="127311at2"/>
<evidence type="ECO:0000256" key="14">
    <source>
        <dbReference type="PROSITE-ProRule" id="PRU01360"/>
    </source>
</evidence>
<dbReference type="GO" id="GO:0015891">
    <property type="term" value="P:siderophore transport"/>
    <property type="evidence" value="ECO:0007669"/>
    <property type="project" value="InterPro"/>
</dbReference>
<keyword evidence="19" id="KW-1185">Reference proteome</keyword>
<dbReference type="PANTHER" id="PTHR32552:SF68">
    <property type="entry name" value="FERRICHROME OUTER MEMBRANE TRANSPORTER_PHAGE RECEPTOR"/>
    <property type="match status" value="1"/>
</dbReference>
<dbReference type="InterPro" id="IPR036942">
    <property type="entry name" value="Beta-barrel_TonB_sf"/>
</dbReference>
<feature type="domain" description="Secretin/TonB short N-terminal" evidence="17">
    <location>
        <begin position="49"/>
        <end position="100"/>
    </location>
</feature>
<keyword evidence="10 15" id="KW-0798">TonB box</keyword>
<evidence type="ECO:0000256" key="10">
    <source>
        <dbReference type="ARBA" id="ARBA00023077"/>
    </source>
</evidence>
<evidence type="ECO:0000256" key="6">
    <source>
        <dbReference type="ARBA" id="ARBA00022692"/>
    </source>
</evidence>
<keyword evidence="8" id="KW-0408">Iron</keyword>
<dbReference type="EMBL" id="LUUK01000187">
    <property type="protein sequence ID" value="OAI16224.1"/>
    <property type="molecule type" value="Genomic_DNA"/>
</dbReference>
<keyword evidence="12" id="KW-0675">Receptor</keyword>
<evidence type="ECO:0000256" key="12">
    <source>
        <dbReference type="ARBA" id="ARBA00023170"/>
    </source>
</evidence>
<evidence type="ECO:0000256" key="5">
    <source>
        <dbReference type="ARBA" id="ARBA00022496"/>
    </source>
</evidence>
<dbReference type="CDD" id="cd01347">
    <property type="entry name" value="ligand_gated_channel"/>
    <property type="match status" value="1"/>
</dbReference>
<dbReference type="SMART" id="SM00965">
    <property type="entry name" value="STN"/>
    <property type="match status" value="1"/>
</dbReference>
<dbReference type="FunFam" id="2.170.130.10:FF:000001">
    <property type="entry name" value="Catecholate siderophore TonB-dependent receptor"/>
    <property type="match status" value="1"/>
</dbReference>
<keyword evidence="4 14" id="KW-1134">Transmembrane beta strand</keyword>
<dbReference type="GO" id="GO:0038023">
    <property type="term" value="F:signaling receptor activity"/>
    <property type="evidence" value="ECO:0007669"/>
    <property type="project" value="InterPro"/>
</dbReference>
<evidence type="ECO:0000256" key="7">
    <source>
        <dbReference type="ARBA" id="ARBA00022729"/>
    </source>
</evidence>
<feature type="signal peptide" evidence="16">
    <location>
        <begin position="1"/>
        <end position="22"/>
    </location>
</feature>
<dbReference type="AlphaFoldDB" id="A0A177NF25"/>
<sequence>MSKMPLYIFVAPLLLASSAARAEDQTFAINIPAQPLARALDALSRQTSVQPFYADGAVAGKTAPAVNGRFSVAQALQQLLAGSGLVFSFTAANTVAIKPAGAAVDHVETLGAVTVTAQTAYLADDPYNPSYHRTNASTATRTDTPLMDTPTSIQVVPQQVLKDQQAITLADGLRNVSGVQISPSPTYENFTVRGFDMNGATYRNGIREASWAAETANVERLEVLKGPGAMLYGRIEPGGMINRVLKKPLLTPYYSLQQQFGSFDNYRTTLDATGALNQDKTFAYRFNLAYQDTKSFRDLFYRDRIFIAPQFTWKVSDRTEVNFGMEYQRDDFRWDDGLPVLNGATRPANLPINTALSDQSAHANQERNVADLNWSHAFNDDWKISQQFSAFLGSRIQYDIFPYGIHANQRTVDRYNWDNNVKSSQTYSFNTNLLGHLNTWGVKHTLLVGHDYYAYTDESQNRCCASVDSIDIYNPQPFTGNLALLPLNYGHYHREWNGVYFQDQMVFWDRLHLLGGGRYDWADYGVGSSGSSYAAAEAAMNANHVSAGKFSPRVGVLYRAFPWLSLYGNYTESLGTNNSYSARNTDGTPLKPQEARQFEGGIKTELFDQKLTASLAYFDIVKTNLATGNPDPTLALLGYTTTVGAARSRGVEFDLAGELSENWSLIANYTYLDTRITKFTEQDVYGGVSLLGKRFPNAPRHSANVWLKYEFTDPAFAGLSLGSGIRVTSQRQGDPQNSYQLPGYATWDASAAYKFKVGPTRMTAQLNAYNLLDKRYFTGADTFDASQRYYGNMPGAPISFIGSIKVEY</sequence>